<keyword evidence="1" id="KW-0175">Coiled coil</keyword>
<feature type="region of interest" description="Disordered" evidence="2">
    <location>
        <begin position="264"/>
        <end position="292"/>
    </location>
</feature>
<sequence length="841" mass="93002">MRCLQNSTARLQPGRSPQNRFHSGHPQHCGRSFESRCRTCLDKRPFGADLKRLFVKAYGDSTQGADTTHGHSDSQHFASRVGSETETRSEVGFSGIYMQAPQPVRPSLLAPLPPWSRPAAYTDEVSGWAVAVVMLLAARFGRRRASEDSRAPTDTQWQLTQGRRKALSSNPEVIVRQREYEAKHAEEQQARAATSLREARRRDEAERRAREERERQYREEANRETARLKAELEAQRKAFEEREAAMAAELAERAEKERKIMEEQAEKRRAEREAQRLKEEEERRRAEEERARREAQERAELEAARRKAREEAEKLRKLSRSFAATMEASISVAPAPRGSVTEGPLEREAVARVEASCSTAVGGGGNAYEQLFSSTEDCRSGGLMVVGAAARSAADAYISAVQLQNMTGQGVLQHMDELELEHWMRVASFRLQAAAEEMLGGMLSRFSPRKQAAVEESLQVRTERRVLPAEHPQGTREVLERAIALIESGDAGRTGNGDVDDGANGPTGATKVLLRVMGAEAEAADVGGSGSAWRLGAEALVLAHFLDRVLDSRPSKTSDAPGWFEEAAALCRRLLSERARGVQRDSLMPVAAALQGALPDGHPVLKHMQELSQKNMSEAARARMEEKQRIIEAELQRRLLQEEWPDREELAAARMEEIEANTPIPERCWALRNVAGTLSIGGPGERARALTMLRRAVSLKEEHHRSKAHPGLLPELDALGECLSRSPELKEEAAATWERVLEIACLVAGRYRRDGLALEAAALQGGAAAELKGRLGADNGRVMAAEAAAGETLASLPEDECEEAKAAMTSGSVIKRLVRDFTEDLAIYKQGKKSRAELWEP</sequence>
<dbReference type="PANTHER" id="PTHR12239:SF41">
    <property type="entry name" value="MEMBRANE ASSOCIATED PROTEIN, PUTATIVE-RELATED"/>
    <property type="match status" value="1"/>
</dbReference>
<feature type="region of interest" description="Disordered" evidence="2">
    <location>
        <begin position="143"/>
        <end position="225"/>
    </location>
</feature>
<reference evidence="3" key="1">
    <citation type="submission" date="2014-05" db="EMBL/GenBank/DDBJ databases">
        <title>The transcriptome of the halophilic microalga Tetraselmis sp. GSL018 isolated from the Great Salt Lake, Utah.</title>
        <authorList>
            <person name="Jinkerson R.E."/>
            <person name="D'Adamo S."/>
            <person name="Posewitz M.C."/>
        </authorList>
    </citation>
    <scope>NUCLEOTIDE SEQUENCE</scope>
    <source>
        <strain evidence="3">GSL018</strain>
    </source>
</reference>
<feature type="compositionally biased region" description="Basic and acidic residues" evidence="2">
    <location>
        <begin position="175"/>
        <end position="189"/>
    </location>
</feature>
<dbReference type="InterPro" id="IPR052293">
    <property type="entry name" value="SRRP"/>
</dbReference>
<name>A0A061RRB5_9CHLO</name>
<evidence type="ECO:0000256" key="2">
    <source>
        <dbReference type="SAM" id="MobiDB-lite"/>
    </source>
</evidence>
<dbReference type="PANTHER" id="PTHR12239">
    <property type="entry name" value="PROTEIN CBG20215-RELATED"/>
    <property type="match status" value="1"/>
</dbReference>
<protein>
    <submittedName>
        <fullName evidence="3">Uncharacterized protein</fullName>
    </submittedName>
</protein>
<feature type="compositionally biased region" description="Polar residues" evidence="2">
    <location>
        <begin position="1"/>
        <end position="21"/>
    </location>
</feature>
<feature type="compositionally biased region" description="Polar residues" evidence="2">
    <location>
        <begin position="152"/>
        <end position="171"/>
    </location>
</feature>
<feature type="compositionally biased region" description="Basic and acidic residues" evidence="2">
    <location>
        <begin position="197"/>
        <end position="225"/>
    </location>
</feature>
<feature type="coiled-coil region" evidence="1">
    <location>
        <begin position="616"/>
        <end position="643"/>
    </location>
</feature>
<proteinExistence type="predicted"/>
<gene>
    <name evidence="3" type="ORF">TSPGSL018_29448</name>
</gene>
<organism evidence="3">
    <name type="scientific">Tetraselmis sp. GSL018</name>
    <dbReference type="NCBI Taxonomy" id="582737"/>
    <lineage>
        <taxon>Eukaryota</taxon>
        <taxon>Viridiplantae</taxon>
        <taxon>Chlorophyta</taxon>
        <taxon>core chlorophytes</taxon>
        <taxon>Chlorodendrophyceae</taxon>
        <taxon>Chlorodendrales</taxon>
        <taxon>Chlorodendraceae</taxon>
        <taxon>Tetraselmis</taxon>
    </lineage>
</organism>
<feature type="region of interest" description="Disordered" evidence="2">
    <location>
        <begin position="1"/>
        <end position="30"/>
    </location>
</feature>
<dbReference type="EMBL" id="GBEZ01012694">
    <property type="protein sequence ID" value="JAC73220.1"/>
    <property type="molecule type" value="Transcribed_RNA"/>
</dbReference>
<evidence type="ECO:0000256" key="1">
    <source>
        <dbReference type="SAM" id="Coils"/>
    </source>
</evidence>
<dbReference type="AlphaFoldDB" id="A0A061RRB5"/>
<feature type="region of interest" description="Disordered" evidence="2">
    <location>
        <begin position="62"/>
        <end position="85"/>
    </location>
</feature>
<evidence type="ECO:0000313" key="3">
    <source>
        <dbReference type="EMBL" id="JAC73220.1"/>
    </source>
</evidence>
<accession>A0A061RRB5</accession>